<evidence type="ECO:0000256" key="4">
    <source>
        <dbReference type="SAM" id="MobiDB-lite"/>
    </source>
</evidence>
<evidence type="ECO:0000313" key="6">
    <source>
        <dbReference type="EnsemblPlants" id="OPUNC09G00930.1"/>
    </source>
</evidence>
<dbReference type="OMA" id="HEVAPMS"/>
<keyword evidence="7" id="KW-1185">Reference proteome</keyword>
<dbReference type="STRING" id="4537.A0A0E0LYF8"/>
<evidence type="ECO:0000313" key="7">
    <source>
        <dbReference type="Proteomes" id="UP000026962"/>
    </source>
</evidence>
<dbReference type="Proteomes" id="UP000026962">
    <property type="component" value="Chromosome 9"/>
</dbReference>
<reference evidence="6" key="2">
    <citation type="submission" date="2018-05" db="EMBL/GenBank/DDBJ databases">
        <title>OpunRS2 (Oryza punctata Reference Sequence Version 2).</title>
        <authorList>
            <person name="Zhang J."/>
            <person name="Kudrna D."/>
            <person name="Lee S."/>
            <person name="Talag J."/>
            <person name="Welchert J."/>
            <person name="Wing R.A."/>
        </authorList>
    </citation>
    <scope>NUCLEOTIDE SEQUENCE [LARGE SCALE GENOMIC DNA]</scope>
</reference>
<dbReference type="EnsemblPlants" id="OPUNC09G00930.1">
    <property type="protein sequence ID" value="OPUNC09G00930.1"/>
    <property type="gene ID" value="OPUNC09G00930"/>
</dbReference>
<evidence type="ECO:0000256" key="3">
    <source>
        <dbReference type="ARBA" id="ARBA00022801"/>
    </source>
</evidence>
<feature type="compositionally biased region" description="Low complexity" evidence="4">
    <location>
        <begin position="36"/>
        <end position="47"/>
    </location>
</feature>
<comment type="similarity">
    <text evidence="1">Belongs to the peptidase C48 family.</text>
</comment>
<dbReference type="Pfam" id="PF02902">
    <property type="entry name" value="Peptidase_C48"/>
    <property type="match status" value="1"/>
</dbReference>
<dbReference type="GO" id="GO:0006508">
    <property type="term" value="P:proteolysis"/>
    <property type="evidence" value="ECO:0007669"/>
    <property type="project" value="UniProtKB-KW"/>
</dbReference>
<dbReference type="PANTHER" id="PTHR34835:SF81">
    <property type="entry name" value="OS06G0475900 PROTEIN"/>
    <property type="match status" value="1"/>
</dbReference>
<keyword evidence="3" id="KW-0378">Hydrolase</keyword>
<evidence type="ECO:0000256" key="1">
    <source>
        <dbReference type="ARBA" id="ARBA00005234"/>
    </source>
</evidence>
<evidence type="ECO:0000259" key="5">
    <source>
        <dbReference type="Pfam" id="PF02902"/>
    </source>
</evidence>
<feature type="region of interest" description="Disordered" evidence="4">
    <location>
        <begin position="445"/>
        <end position="486"/>
    </location>
</feature>
<sequence>MEIKGKMPAKVKRIKFANSQTECEVVLPHTQVQEVPAPTAPGAPSSSKGVEQDKRKKPKRKRLAKEDDDGAAGDERTATRGPNLTRCSPGLAIEACAALSQKHHDKLEEIDLDAIACMTLDGIQKPDLIRWLMDRTDPETMTISIDDDRKIQITPCTVQLVLGTPLRGKDIVIPSNKVVRSTYDKITDELGIPRDGRISAKMLIGVIKRRQDDPNAVRFFVMILMSKLLLPTTDFYIPKSDVWVASNLDRVAAIDWSKAVFLALGDSLRCWREKPGSSITACVALLVLVYVDNLLPPKEIGIDLTYTPRIQLYTKDLIDQIVQVDRNAGGDGTPDFGNLPVRPIYTTCYAHRVCDKGKGSQGCSTNPPFVDELVSSTTFSFPVMSDIIGPHLELVLEDRRAALLDSIAAYDRLAKECAQEIERHSKVKNNQTMIYKHFAQALKGLQEAQSSPADPRIPHSKEDHQKLDGEDPLSVEPNSSAQPQQQRSDDFIADFLDCDEEGIPNSRDTANETMDQEENISGGPHQFGIDVDYMAVDGQEDTSADAVADHTGNEPPFDIAGNEMIHISSPETVTENKSDKLNVVDVAAHGTENLQSDPREVDEGANSMPWSQPKRFISKPARYLSPVIVGPPHCIPDTAKTIQFRDFILANAERLKGLKLLEMDSAVAYVPDVVEPFPDRNMTEGLFIDAFSAMIFKDDMRNMPESFGKRIFLLTTIGVVLPVLHHAHWSLYAISIPHRRIDIMDSNNYPLIGTHVGDHHSSLAKRIVKRLSDALQRALPKRFCRFGGSRKNHMECAKMEIGSNNCAFYVMKYMEAYDGNREPIEKLPIPSNSTVLRSSILHQLVFSEHNIAGPQHPEIERFRFSEDGEPNPQGN</sequence>
<dbReference type="Gene3D" id="3.40.395.10">
    <property type="entry name" value="Adenoviral Proteinase, Chain A"/>
    <property type="match status" value="1"/>
</dbReference>
<dbReference type="HOGENOM" id="CLU_009582_0_0_1"/>
<dbReference type="InterPro" id="IPR038765">
    <property type="entry name" value="Papain-like_cys_pep_sf"/>
</dbReference>
<dbReference type="Gramene" id="OPUNC09G00930.1">
    <property type="protein sequence ID" value="OPUNC09G00930.1"/>
    <property type="gene ID" value="OPUNC09G00930"/>
</dbReference>
<evidence type="ECO:0000256" key="2">
    <source>
        <dbReference type="ARBA" id="ARBA00022670"/>
    </source>
</evidence>
<dbReference type="AlphaFoldDB" id="A0A0E0LYF8"/>
<feature type="region of interest" description="Disordered" evidence="4">
    <location>
        <begin position="591"/>
        <end position="612"/>
    </location>
</feature>
<reference evidence="6" key="1">
    <citation type="submission" date="2015-04" db="UniProtKB">
        <authorList>
            <consortium name="EnsemblPlants"/>
        </authorList>
    </citation>
    <scope>IDENTIFICATION</scope>
</reference>
<name>A0A0E0LYF8_ORYPU</name>
<keyword evidence="2" id="KW-0645">Protease</keyword>
<organism evidence="6">
    <name type="scientific">Oryza punctata</name>
    <name type="common">Red rice</name>
    <dbReference type="NCBI Taxonomy" id="4537"/>
    <lineage>
        <taxon>Eukaryota</taxon>
        <taxon>Viridiplantae</taxon>
        <taxon>Streptophyta</taxon>
        <taxon>Embryophyta</taxon>
        <taxon>Tracheophyta</taxon>
        <taxon>Spermatophyta</taxon>
        <taxon>Magnoliopsida</taxon>
        <taxon>Liliopsida</taxon>
        <taxon>Poales</taxon>
        <taxon>Poaceae</taxon>
        <taxon>BOP clade</taxon>
        <taxon>Oryzoideae</taxon>
        <taxon>Oryzeae</taxon>
        <taxon>Oryzinae</taxon>
        <taxon>Oryza</taxon>
    </lineage>
</organism>
<dbReference type="PANTHER" id="PTHR34835">
    <property type="entry name" value="OS07G0283600 PROTEIN-RELATED"/>
    <property type="match status" value="1"/>
</dbReference>
<dbReference type="GO" id="GO:0008234">
    <property type="term" value="F:cysteine-type peptidase activity"/>
    <property type="evidence" value="ECO:0007669"/>
    <property type="project" value="InterPro"/>
</dbReference>
<feature type="region of interest" description="Disordered" evidence="4">
    <location>
        <begin position="28"/>
        <end position="85"/>
    </location>
</feature>
<dbReference type="SUPFAM" id="SSF54001">
    <property type="entry name" value="Cysteine proteinases"/>
    <property type="match status" value="1"/>
</dbReference>
<feature type="compositionally biased region" description="Basic and acidic residues" evidence="4">
    <location>
        <begin position="456"/>
        <end position="469"/>
    </location>
</feature>
<feature type="domain" description="Ubiquitin-like protease family profile" evidence="5">
    <location>
        <begin position="720"/>
        <end position="817"/>
    </location>
</feature>
<feature type="compositionally biased region" description="Polar residues" evidence="4">
    <location>
        <begin position="476"/>
        <end position="486"/>
    </location>
</feature>
<accession>A0A0E0LYF8</accession>
<protein>
    <recommendedName>
        <fullName evidence="5">Ubiquitin-like protease family profile domain-containing protein</fullName>
    </recommendedName>
</protein>
<proteinExistence type="inferred from homology"/>
<dbReference type="InterPro" id="IPR003653">
    <property type="entry name" value="Peptidase_C48_C"/>
</dbReference>